<dbReference type="AlphaFoldDB" id="A0A0C3QBM3"/>
<dbReference type="InterPro" id="IPR036397">
    <property type="entry name" value="RNaseH_sf"/>
</dbReference>
<accession>A0A0C3QBM3</accession>
<sequence>IHLVYLPPYSPAFNPSELAFSSIKAHLWENSHQVQSVLTGKKADTIPALILLHDAIYTVTPKKAYGWFRHCGYVY</sequence>
<organism evidence="1 2">
    <name type="scientific">Tulasnella calospora MUT 4182</name>
    <dbReference type="NCBI Taxonomy" id="1051891"/>
    <lineage>
        <taxon>Eukaryota</taxon>
        <taxon>Fungi</taxon>
        <taxon>Dikarya</taxon>
        <taxon>Basidiomycota</taxon>
        <taxon>Agaricomycotina</taxon>
        <taxon>Agaricomycetes</taxon>
        <taxon>Cantharellales</taxon>
        <taxon>Tulasnellaceae</taxon>
        <taxon>Tulasnella</taxon>
    </lineage>
</organism>
<dbReference type="Gene3D" id="3.30.420.10">
    <property type="entry name" value="Ribonuclease H-like superfamily/Ribonuclease H"/>
    <property type="match status" value="1"/>
</dbReference>
<keyword evidence="2" id="KW-1185">Reference proteome</keyword>
<reference evidence="2" key="2">
    <citation type="submission" date="2015-01" db="EMBL/GenBank/DDBJ databases">
        <title>Evolutionary Origins and Diversification of the Mycorrhizal Mutualists.</title>
        <authorList>
            <consortium name="DOE Joint Genome Institute"/>
            <consortium name="Mycorrhizal Genomics Consortium"/>
            <person name="Kohler A."/>
            <person name="Kuo A."/>
            <person name="Nagy L.G."/>
            <person name="Floudas D."/>
            <person name="Copeland A."/>
            <person name="Barry K.W."/>
            <person name="Cichocki N."/>
            <person name="Veneault-Fourrey C."/>
            <person name="LaButti K."/>
            <person name="Lindquist E.A."/>
            <person name="Lipzen A."/>
            <person name="Lundell T."/>
            <person name="Morin E."/>
            <person name="Murat C."/>
            <person name="Riley R."/>
            <person name="Ohm R."/>
            <person name="Sun H."/>
            <person name="Tunlid A."/>
            <person name="Henrissat B."/>
            <person name="Grigoriev I.V."/>
            <person name="Hibbett D.S."/>
            <person name="Martin F."/>
        </authorList>
    </citation>
    <scope>NUCLEOTIDE SEQUENCE [LARGE SCALE GENOMIC DNA]</scope>
    <source>
        <strain evidence="2">MUT 4182</strain>
    </source>
</reference>
<name>A0A0C3QBM3_9AGAM</name>
<proteinExistence type="predicted"/>
<gene>
    <name evidence="1" type="ORF">M407DRAFT_72440</name>
</gene>
<feature type="non-terminal residue" evidence="1">
    <location>
        <position position="1"/>
    </location>
</feature>
<dbReference type="GO" id="GO:0003676">
    <property type="term" value="F:nucleic acid binding"/>
    <property type="evidence" value="ECO:0007669"/>
    <property type="project" value="InterPro"/>
</dbReference>
<reference evidence="1 2" key="1">
    <citation type="submission" date="2014-04" db="EMBL/GenBank/DDBJ databases">
        <authorList>
            <consortium name="DOE Joint Genome Institute"/>
            <person name="Kuo A."/>
            <person name="Girlanda M."/>
            <person name="Perotto S."/>
            <person name="Kohler A."/>
            <person name="Nagy L.G."/>
            <person name="Floudas D."/>
            <person name="Copeland A."/>
            <person name="Barry K.W."/>
            <person name="Cichocki N."/>
            <person name="Veneault-Fourrey C."/>
            <person name="LaButti K."/>
            <person name="Lindquist E.A."/>
            <person name="Lipzen A."/>
            <person name="Lundell T."/>
            <person name="Morin E."/>
            <person name="Murat C."/>
            <person name="Sun H."/>
            <person name="Tunlid A."/>
            <person name="Henrissat B."/>
            <person name="Grigoriev I.V."/>
            <person name="Hibbett D.S."/>
            <person name="Martin F."/>
            <person name="Nordberg H.P."/>
            <person name="Cantor M.N."/>
            <person name="Hua S.X."/>
        </authorList>
    </citation>
    <scope>NUCLEOTIDE SEQUENCE [LARGE SCALE GENOMIC DNA]</scope>
    <source>
        <strain evidence="1 2">MUT 4182</strain>
    </source>
</reference>
<dbReference type="EMBL" id="KN823001">
    <property type="protein sequence ID" value="KIO27920.1"/>
    <property type="molecule type" value="Genomic_DNA"/>
</dbReference>
<dbReference type="STRING" id="1051891.A0A0C3QBM3"/>
<protein>
    <recommendedName>
        <fullName evidence="3">Tc1-like transposase DDE domain-containing protein</fullName>
    </recommendedName>
</protein>
<dbReference type="Proteomes" id="UP000054248">
    <property type="component" value="Unassembled WGS sequence"/>
</dbReference>
<dbReference type="OrthoDB" id="2266637at2759"/>
<evidence type="ECO:0000313" key="1">
    <source>
        <dbReference type="EMBL" id="KIO27920.1"/>
    </source>
</evidence>
<dbReference type="HOGENOM" id="CLU_056788_12_1_1"/>
<evidence type="ECO:0008006" key="3">
    <source>
        <dbReference type="Google" id="ProtNLM"/>
    </source>
</evidence>
<evidence type="ECO:0000313" key="2">
    <source>
        <dbReference type="Proteomes" id="UP000054248"/>
    </source>
</evidence>